<evidence type="ECO:0008006" key="3">
    <source>
        <dbReference type="Google" id="ProtNLM"/>
    </source>
</evidence>
<dbReference type="Proteomes" id="UP001377692">
    <property type="component" value="Unassembled WGS sequence"/>
</dbReference>
<accession>A0ABU8R6L6</accession>
<dbReference type="RefSeq" id="WP_225935621.1">
    <property type="nucleotide sequence ID" value="NZ_JABWRY020000001.1"/>
</dbReference>
<dbReference type="EMBL" id="JBBHLD010000009">
    <property type="protein sequence ID" value="MEJ5905523.1"/>
    <property type="molecule type" value="Genomic_DNA"/>
</dbReference>
<evidence type="ECO:0000313" key="1">
    <source>
        <dbReference type="EMBL" id="MEJ5905523.1"/>
    </source>
</evidence>
<sequence length="69" mass="7873">MDITRHVIDCFQNAGVVDPDTGTRLAHLDKDKCEFALMWLEICHGIPLDRDYRTLGELAEALGEAIRFR</sequence>
<reference evidence="1 2" key="1">
    <citation type="submission" date="2024-02" db="EMBL/GenBank/DDBJ databases">
        <title>Identification of pathogenicity and growth-promoting functions of Pseudomonas putida variants.</title>
        <authorList>
            <person name="Sun J."/>
        </authorList>
    </citation>
    <scope>NUCLEOTIDE SEQUENCE [LARGE SCALE GENOMIC DNA]</scope>
    <source>
        <strain evidence="1 2">A04</strain>
    </source>
</reference>
<proteinExistence type="predicted"/>
<comment type="caution">
    <text evidence="1">The sequence shown here is derived from an EMBL/GenBank/DDBJ whole genome shotgun (WGS) entry which is preliminary data.</text>
</comment>
<name>A0ABU8R6L6_9PSED</name>
<protein>
    <recommendedName>
        <fullName evidence="3">Acyl carrier protein</fullName>
    </recommendedName>
</protein>
<evidence type="ECO:0000313" key="2">
    <source>
        <dbReference type="Proteomes" id="UP001377692"/>
    </source>
</evidence>
<organism evidence="1 2">
    <name type="scientific">Pseudomonas kermanshahensis</name>
    <dbReference type="NCBI Taxonomy" id="2745482"/>
    <lineage>
        <taxon>Bacteria</taxon>
        <taxon>Pseudomonadati</taxon>
        <taxon>Pseudomonadota</taxon>
        <taxon>Gammaproteobacteria</taxon>
        <taxon>Pseudomonadales</taxon>
        <taxon>Pseudomonadaceae</taxon>
        <taxon>Pseudomonas</taxon>
    </lineage>
</organism>
<gene>
    <name evidence="1" type="ORF">V7V80_12595</name>
</gene>
<keyword evidence="2" id="KW-1185">Reference proteome</keyword>